<dbReference type="AlphaFoldDB" id="A0A419RTJ7"/>
<name>A0A419RTJ7_9SPHN</name>
<accession>A0A419RTJ7</accession>
<dbReference type="EMBL" id="RAHX01000001">
    <property type="protein sequence ID" value="RJY09111.1"/>
    <property type="molecule type" value="Genomic_DNA"/>
</dbReference>
<dbReference type="OrthoDB" id="7410365at2"/>
<keyword evidence="2" id="KW-1185">Reference proteome</keyword>
<comment type="caution">
    <text evidence="1">The sequence shown here is derived from an EMBL/GenBank/DDBJ whole genome shotgun (WGS) entry which is preliminary data.</text>
</comment>
<protein>
    <submittedName>
        <fullName evidence="1">Uncharacterized protein</fullName>
    </submittedName>
</protein>
<sequence>MQRLQIALTPHRQRAQQVLDVPNIGTALIVADINLGHGTAQIMDGENVLATLDKQGSDTAPFWLVR</sequence>
<organism evidence="1 2">
    <name type="scientific">Aurantiacibacter aquimixticola</name>
    <dbReference type="NCBI Taxonomy" id="1958945"/>
    <lineage>
        <taxon>Bacteria</taxon>
        <taxon>Pseudomonadati</taxon>
        <taxon>Pseudomonadota</taxon>
        <taxon>Alphaproteobacteria</taxon>
        <taxon>Sphingomonadales</taxon>
        <taxon>Erythrobacteraceae</taxon>
        <taxon>Aurantiacibacter</taxon>
    </lineage>
</organism>
<proteinExistence type="predicted"/>
<evidence type="ECO:0000313" key="1">
    <source>
        <dbReference type="EMBL" id="RJY09111.1"/>
    </source>
</evidence>
<evidence type="ECO:0000313" key="2">
    <source>
        <dbReference type="Proteomes" id="UP000285232"/>
    </source>
</evidence>
<reference evidence="1 2" key="1">
    <citation type="journal article" date="2017" name="Int. J. Syst. Evol. Microbiol.">
        <title>Erythrobacter aquimixticola sp. nov., isolated from the junction between the ocean and a freshwater spring.</title>
        <authorList>
            <person name="Park S."/>
            <person name="Jung Y.T."/>
            <person name="Choi S.J."/>
            <person name="Yoon J.H."/>
        </authorList>
    </citation>
    <scope>NUCLEOTIDE SEQUENCE [LARGE SCALE GENOMIC DNA]</scope>
    <source>
        <strain evidence="1 2">JSSK-14</strain>
    </source>
</reference>
<dbReference type="RefSeq" id="WP_120048120.1">
    <property type="nucleotide sequence ID" value="NZ_RAHX01000001.1"/>
</dbReference>
<dbReference type="Proteomes" id="UP000285232">
    <property type="component" value="Unassembled WGS sequence"/>
</dbReference>
<gene>
    <name evidence="1" type="ORF">D6201_06820</name>
</gene>